<feature type="domain" description="Na+-translocating membrane potential-generating system MpsC" evidence="1">
    <location>
        <begin position="9"/>
        <end position="114"/>
    </location>
</feature>
<comment type="caution">
    <text evidence="2">The sequence shown here is derived from an EMBL/GenBank/DDBJ whole genome shotgun (WGS) entry which is preliminary data.</text>
</comment>
<sequence>MSNKNKFNKVEYLLSEEIKNIYRDRLEHQLDNISYKLFDRTLIVILEGAITPPEKLLKNNDRLHLAQQVRRVIDEAINPQIKNIIEEVMNVEVTDFLSDTTIENNISGAIAILEFKSNKDSKNS</sequence>
<reference evidence="2" key="1">
    <citation type="journal article" date="2021" name="Antonie Van Leeuwenhoek">
        <title>Draft genome and description of Waterburya agarophytonicola gen. nov. sp. nov. (Pleurocapsales, Cyanobacteria): a seaweed symbiont.</title>
        <authorList>
            <person name="Bonthond G."/>
            <person name="Shalygin S."/>
            <person name="Bayer T."/>
            <person name="Weinberger F."/>
        </authorList>
    </citation>
    <scope>NUCLEOTIDE SEQUENCE</scope>
    <source>
        <strain evidence="2">KI4</strain>
    </source>
</reference>
<gene>
    <name evidence="2" type="ORF">I4641_14860</name>
</gene>
<evidence type="ECO:0000259" key="1">
    <source>
        <dbReference type="Pfam" id="PF10057"/>
    </source>
</evidence>
<dbReference type="RefSeq" id="WP_229641326.1">
    <property type="nucleotide sequence ID" value="NZ_JADWDC010000039.1"/>
</dbReference>
<dbReference type="Proteomes" id="UP000729733">
    <property type="component" value="Unassembled WGS sequence"/>
</dbReference>
<dbReference type="EMBL" id="JADWDC010000039">
    <property type="protein sequence ID" value="MCC0178259.1"/>
    <property type="molecule type" value="Genomic_DNA"/>
</dbReference>
<name>A0A964FI90_9CYAN</name>
<protein>
    <submittedName>
        <fullName evidence="2">DUF2294 domain-containing protein</fullName>
    </submittedName>
</protein>
<evidence type="ECO:0000313" key="2">
    <source>
        <dbReference type="EMBL" id="MCC0178259.1"/>
    </source>
</evidence>
<keyword evidence="3" id="KW-1185">Reference proteome</keyword>
<dbReference type="InterPro" id="IPR018745">
    <property type="entry name" value="MpsC"/>
</dbReference>
<dbReference type="Pfam" id="PF10057">
    <property type="entry name" value="MpsC"/>
    <property type="match status" value="1"/>
</dbReference>
<evidence type="ECO:0000313" key="3">
    <source>
        <dbReference type="Proteomes" id="UP000729733"/>
    </source>
</evidence>
<dbReference type="AlphaFoldDB" id="A0A964FI90"/>
<proteinExistence type="predicted"/>
<organism evidence="2 3">
    <name type="scientific">Waterburya agarophytonicola KI4</name>
    <dbReference type="NCBI Taxonomy" id="2874699"/>
    <lineage>
        <taxon>Bacteria</taxon>
        <taxon>Bacillati</taxon>
        <taxon>Cyanobacteriota</taxon>
        <taxon>Cyanophyceae</taxon>
        <taxon>Pleurocapsales</taxon>
        <taxon>Hyellaceae</taxon>
        <taxon>Waterburya</taxon>
        <taxon>Waterburya agarophytonicola</taxon>
    </lineage>
</organism>
<accession>A0A964FI90</accession>